<dbReference type="EMBL" id="LN714486">
    <property type="protein sequence ID" value="CEL69988.1"/>
    <property type="molecule type" value="Genomic_DNA"/>
</dbReference>
<feature type="region of interest" description="Disordered" evidence="1">
    <location>
        <begin position="998"/>
        <end position="1031"/>
    </location>
</feature>
<evidence type="ECO:0000256" key="2">
    <source>
        <dbReference type="SAM" id="Phobius"/>
    </source>
</evidence>
<keyword evidence="2" id="KW-0812">Transmembrane</keyword>
<feature type="transmembrane region" description="Helical" evidence="2">
    <location>
        <begin position="1038"/>
        <end position="1060"/>
    </location>
</feature>
<feature type="compositionally biased region" description="Basic and acidic residues" evidence="1">
    <location>
        <begin position="1113"/>
        <end position="1122"/>
    </location>
</feature>
<evidence type="ECO:0000313" key="5">
    <source>
        <dbReference type="Proteomes" id="UP000007494"/>
    </source>
</evidence>
<feature type="region of interest" description="Disordered" evidence="1">
    <location>
        <begin position="572"/>
        <end position="647"/>
    </location>
</feature>
<evidence type="ECO:0000313" key="3">
    <source>
        <dbReference type="EMBL" id="CBZ55257.1"/>
    </source>
</evidence>
<proteinExistence type="predicted"/>
<organism evidence="3 5">
    <name type="scientific">Neospora caninum (strain Liverpool)</name>
    <dbReference type="NCBI Taxonomy" id="572307"/>
    <lineage>
        <taxon>Eukaryota</taxon>
        <taxon>Sar</taxon>
        <taxon>Alveolata</taxon>
        <taxon>Apicomplexa</taxon>
        <taxon>Conoidasida</taxon>
        <taxon>Coccidia</taxon>
        <taxon>Eucoccidiorida</taxon>
        <taxon>Eimeriorina</taxon>
        <taxon>Sarcocystidae</taxon>
        <taxon>Neospora</taxon>
    </lineage>
</organism>
<keyword evidence="2" id="KW-1133">Transmembrane helix</keyword>
<feature type="region of interest" description="Disordered" evidence="1">
    <location>
        <begin position="41"/>
        <end position="174"/>
    </location>
</feature>
<evidence type="ECO:0008006" key="6">
    <source>
        <dbReference type="Google" id="ProtNLM"/>
    </source>
</evidence>
<reference evidence="4" key="4">
    <citation type="journal article" date="2015" name="PLoS ONE">
        <title>Comprehensive Evaluation of Toxoplasma gondii VEG and Neospora caninum LIV Genomes with Tachyzoite Stage Transcriptome and Proteome Defines Novel Transcript Features.</title>
        <authorList>
            <person name="Ramaprasad A."/>
            <person name="Mourier T."/>
            <person name="Naeem R."/>
            <person name="Malas T.B."/>
            <person name="Moussa E."/>
            <person name="Panigrahi A."/>
            <person name="Vermont S.J."/>
            <person name="Otto T.D."/>
            <person name="Wastling J."/>
            <person name="Pain A."/>
        </authorList>
    </citation>
    <scope>NUCLEOTIDE SEQUENCE</scope>
    <source>
        <strain evidence="4">Liverpool</strain>
    </source>
</reference>
<protein>
    <recommendedName>
        <fullName evidence="6">Transmembrane protein</fullName>
    </recommendedName>
</protein>
<feature type="region of interest" description="Disordered" evidence="1">
    <location>
        <begin position="238"/>
        <end position="355"/>
    </location>
</feature>
<dbReference type="RefSeq" id="XP_003885285.1">
    <property type="nucleotide sequence ID" value="XM_003885236.1"/>
</dbReference>
<dbReference type="VEuPathDB" id="ToxoDB:NCLIV_056810"/>
<dbReference type="OrthoDB" id="332633at2759"/>
<feature type="region of interest" description="Disordered" evidence="1">
    <location>
        <begin position="1223"/>
        <end position="1244"/>
    </location>
</feature>
<dbReference type="eggNOG" id="ENOG502QZR8">
    <property type="taxonomic scope" value="Eukaryota"/>
</dbReference>
<reference evidence="5" key="3">
    <citation type="journal article" date="2012" name="PLoS Pathog.">
        <title>Comparative genomics of the apicomplexan parasites Toxoplasma gondii and Neospora caninum: Coccidia differing in host range and transmission strategy.</title>
        <authorList>
            <person name="Reid A.J."/>
            <person name="Vermont S.J."/>
            <person name="Cotton J.A."/>
            <person name="Harris D."/>
            <person name="Hill-Cawthorne G.A."/>
            <person name="Konen-Waisman S."/>
            <person name="Latham S.M."/>
            <person name="Mourier T."/>
            <person name="Norton R."/>
            <person name="Quail M.A."/>
            <person name="Sanders M."/>
            <person name="Shanmugam D."/>
            <person name="Sohal A."/>
            <person name="Wasmuth J.D."/>
            <person name="Brunk B."/>
            <person name="Grigg M.E."/>
            <person name="Howard J.C."/>
            <person name="Parkinson J."/>
            <person name="Roos D.S."/>
            <person name="Trees A.J."/>
            <person name="Berriman M."/>
            <person name="Pain A."/>
            <person name="Wastling J.M."/>
        </authorList>
    </citation>
    <scope>NUCLEOTIDE SEQUENCE [LARGE SCALE GENOMIC DNA]</scope>
    <source>
        <strain evidence="5">Liverpool</strain>
    </source>
</reference>
<feature type="region of interest" description="Disordered" evidence="1">
    <location>
        <begin position="664"/>
        <end position="685"/>
    </location>
</feature>
<gene>
    <name evidence="4" type="ORF">BN1204_056810</name>
    <name evidence="3" type="ORF">NCLIV_056810</name>
</gene>
<feature type="compositionally biased region" description="Basic residues" evidence="1">
    <location>
        <begin position="1152"/>
        <end position="1168"/>
    </location>
</feature>
<evidence type="ECO:0000256" key="1">
    <source>
        <dbReference type="SAM" id="MobiDB-lite"/>
    </source>
</evidence>
<dbReference type="EMBL" id="FR823392">
    <property type="protein sequence ID" value="CBZ55257.1"/>
    <property type="molecule type" value="Genomic_DNA"/>
</dbReference>
<feature type="compositionally biased region" description="Basic residues" evidence="1">
    <location>
        <begin position="622"/>
        <end position="633"/>
    </location>
</feature>
<feature type="compositionally biased region" description="Basic and acidic residues" evidence="1">
    <location>
        <begin position="304"/>
        <end position="318"/>
    </location>
</feature>
<dbReference type="GeneID" id="13440670"/>
<feature type="compositionally biased region" description="Low complexity" evidence="1">
    <location>
        <begin position="1131"/>
        <end position="1141"/>
    </location>
</feature>
<dbReference type="AlphaFoldDB" id="F0VNG1"/>
<dbReference type="OMA" id="RIYETLW"/>
<evidence type="ECO:0000313" key="4">
    <source>
        <dbReference type="EMBL" id="CEL69988.1"/>
    </source>
</evidence>
<accession>F0VNG1</accession>
<feature type="region of interest" description="Disordered" evidence="1">
    <location>
        <begin position="762"/>
        <end position="814"/>
    </location>
</feature>
<feature type="region of interest" description="Disordered" evidence="1">
    <location>
        <begin position="508"/>
        <end position="540"/>
    </location>
</feature>
<feature type="compositionally biased region" description="Basic and acidic residues" evidence="1">
    <location>
        <begin position="114"/>
        <end position="127"/>
    </location>
</feature>
<name>F0VNG1_NEOCL</name>
<sequence length="1244" mass="129708">MEGPVVVCRYFSFLVCVFFPLLFSGGVSALVSALRAPSASPLATIPGPTHLPGVRTPSPPRPHTTSSPPSSLSPPTSTNAPLSQQHGGPAKNSGASSSLKDVASAPWSGVDTPEAVRARDAAQERKSASGVSTPQILSPVRHHVETPDALPSPSQKTVDRKGPSSFSSQFGPFSETETHRRFASSFSTLLPTRGHAWLPTQGLFQASSDPDNGWGVRLSFRYPSFSSLPASAAFSLHAGGRRGDAKDPQGSLLIRDHAGDSADAPPLGQGEKTHRSGGGASVGMRSSEAAGVQPTAPTGDANEEDRKEETPGRIKEQTVHGSHANGDASAGICASPPIAQGAPERAVSPLNGIPGIPGDSAEGQLYSVSFAAPTDELWGQDVVVCMHWVQPPSSSLSSFPSLASSVAPFNGDPAEGFTSAESAETPREAKAPGGARSQERQANRQSLAVAFGRVPDGCVWGREKDSGARGGGSAGDKCAKPRVEMGVQGGRAHRHGVGRREAVAARGDVAGLVSTENEDVGDTNRGENGTRGPLQSSSSSLSLPVLHAAPSVMSLNGNYDVHLALPLRLAPPRGASRPQGDPPSVRVSAHADGEDVCGASSFWRGPESVEGTDEGRSARVGTGRRKHTRRSPGARHTGAGVLAGGTCRDGADEGLTASLERTDTGAEAGDGRWAERDSSRGVETQMRGSATLLNSEQRLRSVSGFRGSESSRGKRFTKADIREALKAALVVVKTKLSGGCEGPYSSQALALTSLRASLPLAGNRMRQVGEGGENTDRERKVERDAGRVERETPAGDNSENGRESTARHAPSAREDTFVDVSVPLALSISGEDLPVELALCLYTSRLDTDPVSLGIVHLGAPPPLSRPVLASSVQAGANAAGETGFSPGHEGPQPGETATPLGERKPDAPEAPEAGGPVAAISGDGVPAKVLRWLTTQVDHLNFVRKDKASEETVETPRPAVAMAASQARGGGGAAGLGESSWWDRAVAFVAPWGGAETSDRDSAAGAAPDSPLAVASEEERDSEADGSPPFANSEGPWALYAPFAVLVGAAAGYILTLHWQARAKMREARAKTCTGPCCSEAPSDLLAIRSSLRATHALSCAHLSASSLSSVDEARSSDGRSRRPGRRPKSSSSQAAYPSSDVFESTSPSSARKHLPSGSARKARKGPRGLPAEYVTPSRRIYETLWGGEEDTPGEGRQDGERRLGGEAAWNWVDDEATFSGRRRGRHERRIRDSDTARWPISY</sequence>
<reference evidence="3" key="1">
    <citation type="submission" date="2011-02" db="EMBL/GenBank/DDBJ databases">
        <authorList>
            <person name="Aslett M."/>
        </authorList>
    </citation>
    <scope>NUCLEOTIDE SEQUENCE</scope>
    <source>
        <strain evidence="3">Liverpool</strain>
    </source>
</reference>
<dbReference type="InParanoid" id="F0VNG1"/>
<reference evidence="3" key="2">
    <citation type="submission" date="2011-03" db="EMBL/GenBank/DDBJ databases">
        <title>Comparative genomics and transcriptomics of Neospora caninum and Toxoplasma gondii.</title>
        <authorList>
            <person name="Reid A.J."/>
            <person name="Sohal A."/>
            <person name="Harris D."/>
            <person name="Quail M."/>
            <person name="Sanders M."/>
            <person name="Berriman M."/>
            <person name="Wastling J.M."/>
            <person name="Pain A."/>
        </authorList>
    </citation>
    <scope>NUCLEOTIDE SEQUENCE</scope>
    <source>
        <strain evidence="3">Liverpool</strain>
    </source>
</reference>
<feature type="region of interest" description="Disordered" evidence="1">
    <location>
        <begin position="1110"/>
        <end position="1175"/>
    </location>
</feature>
<feature type="region of interest" description="Disordered" evidence="1">
    <location>
        <begin position="873"/>
        <end position="916"/>
    </location>
</feature>
<feature type="compositionally biased region" description="Basic and acidic residues" evidence="1">
    <location>
        <begin position="774"/>
        <end position="814"/>
    </location>
</feature>
<dbReference type="Proteomes" id="UP000007494">
    <property type="component" value="Chromosome XI"/>
</dbReference>
<keyword evidence="5" id="KW-1185">Reference proteome</keyword>
<feature type="compositionally biased region" description="Basic and acidic residues" evidence="1">
    <location>
        <begin position="664"/>
        <end position="680"/>
    </location>
</feature>
<feature type="compositionally biased region" description="Low complexity" evidence="1">
    <location>
        <begin position="163"/>
        <end position="174"/>
    </location>
</feature>
<feature type="compositionally biased region" description="Low complexity" evidence="1">
    <location>
        <begin position="63"/>
        <end position="78"/>
    </location>
</feature>
<feature type="region of interest" description="Disordered" evidence="1">
    <location>
        <begin position="413"/>
        <end position="444"/>
    </location>
</feature>
<keyword evidence="2" id="KW-0472">Membrane</keyword>